<keyword evidence="2" id="KW-1185">Reference proteome</keyword>
<accession>A0A9N7TLK2</accession>
<proteinExistence type="predicted"/>
<dbReference type="Proteomes" id="UP001153269">
    <property type="component" value="Unassembled WGS sequence"/>
</dbReference>
<reference evidence="1" key="1">
    <citation type="submission" date="2020-03" db="EMBL/GenBank/DDBJ databases">
        <authorList>
            <person name="Weist P."/>
        </authorList>
    </citation>
    <scope>NUCLEOTIDE SEQUENCE</scope>
</reference>
<dbReference type="AlphaFoldDB" id="A0A9N7TLK2"/>
<dbReference type="EMBL" id="CADEAL010000095">
    <property type="protein sequence ID" value="CAB1414278.1"/>
    <property type="molecule type" value="Genomic_DNA"/>
</dbReference>
<evidence type="ECO:0000313" key="2">
    <source>
        <dbReference type="Proteomes" id="UP001153269"/>
    </source>
</evidence>
<gene>
    <name evidence="1" type="ORF">PLEPLA_LOCUS1986</name>
</gene>
<protein>
    <submittedName>
        <fullName evidence="1">Uncharacterized protein</fullName>
    </submittedName>
</protein>
<sequence length="116" mass="12912">MDQPRRLQLEGNATLFGVRELSRTFKVTLAPVAFCLPPDKSAEYLSPETSMATLGFPPPSTFPSACLGGVWDPQGEKDHVQLMCFNLQHPGTKTILILSDFSKLCPCILFTHFLHY</sequence>
<comment type="caution">
    <text evidence="1">The sequence shown here is derived from an EMBL/GenBank/DDBJ whole genome shotgun (WGS) entry which is preliminary data.</text>
</comment>
<evidence type="ECO:0000313" key="1">
    <source>
        <dbReference type="EMBL" id="CAB1414278.1"/>
    </source>
</evidence>
<name>A0A9N7TLK2_PLEPL</name>
<organism evidence="1 2">
    <name type="scientific">Pleuronectes platessa</name>
    <name type="common">European plaice</name>
    <dbReference type="NCBI Taxonomy" id="8262"/>
    <lineage>
        <taxon>Eukaryota</taxon>
        <taxon>Metazoa</taxon>
        <taxon>Chordata</taxon>
        <taxon>Craniata</taxon>
        <taxon>Vertebrata</taxon>
        <taxon>Euteleostomi</taxon>
        <taxon>Actinopterygii</taxon>
        <taxon>Neopterygii</taxon>
        <taxon>Teleostei</taxon>
        <taxon>Neoteleostei</taxon>
        <taxon>Acanthomorphata</taxon>
        <taxon>Carangaria</taxon>
        <taxon>Pleuronectiformes</taxon>
        <taxon>Pleuronectoidei</taxon>
        <taxon>Pleuronectidae</taxon>
        <taxon>Pleuronectes</taxon>
    </lineage>
</organism>